<comment type="catalytic activity">
    <reaction evidence="16">
        <text>N-(15Z-tetracosenoyl)-ethanolamine + H2O = (15Z)-tetracosenoate + ethanolamine</text>
        <dbReference type="Rhea" id="RHEA:63144"/>
        <dbReference type="ChEBI" id="CHEBI:15377"/>
        <dbReference type="ChEBI" id="CHEBI:32392"/>
        <dbReference type="ChEBI" id="CHEBI:57603"/>
        <dbReference type="ChEBI" id="CHEBI:146187"/>
    </reaction>
    <physiologicalReaction direction="left-to-right" evidence="16">
        <dbReference type="Rhea" id="RHEA:63145"/>
    </physiologicalReaction>
</comment>
<evidence type="ECO:0000256" key="26">
    <source>
        <dbReference type="ARBA" id="ARBA00052458"/>
    </source>
</evidence>
<evidence type="ECO:0000256" key="7">
    <source>
        <dbReference type="ARBA" id="ARBA00023098"/>
    </source>
</evidence>
<evidence type="ECO:0000256" key="32">
    <source>
        <dbReference type="ARBA" id="ARBA00052857"/>
    </source>
</evidence>
<evidence type="ECO:0000256" key="4">
    <source>
        <dbReference type="ARBA" id="ARBA00022553"/>
    </source>
</evidence>
<accession>A0AAD1WJB2</accession>
<dbReference type="PANTHER" id="PTHR45847">
    <property type="entry name" value="FATTY ACID AMIDE HYDROLASE"/>
    <property type="match status" value="1"/>
</dbReference>
<organism evidence="41 42">
    <name type="scientific">Pelobates cultripes</name>
    <name type="common">Western spadefoot toad</name>
    <dbReference type="NCBI Taxonomy" id="61616"/>
    <lineage>
        <taxon>Eukaryota</taxon>
        <taxon>Metazoa</taxon>
        <taxon>Chordata</taxon>
        <taxon>Craniata</taxon>
        <taxon>Vertebrata</taxon>
        <taxon>Euteleostomi</taxon>
        <taxon>Amphibia</taxon>
        <taxon>Batrachia</taxon>
        <taxon>Anura</taxon>
        <taxon>Pelobatoidea</taxon>
        <taxon>Pelobatidae</taxon>
        <taxon>Pelobates</taxon>
    </lineage>
</organism>
<dbReference type="InterPro" id="IPR052096">
    <property type="entry name" value="Endocannabinoid_amidase"/>
</dbReference>
<evidence type="ECO:0000313" key="41">
    <source>
        <dbReference type="EMBL" id="CAH2310695.1"/>
    </source>
</evidence>
<evidence type="ECO:0000256" key="1">
    <source>
        <dbReference type="ARBA" id="ARBA00000208"/>
    </source>
</evidence>
<dbReference type="SUPFAM" id="SSF75304">
    <property type="entry name" value="Amidase signature (AS) enzymes"/>
    <property type="match status" value="1"/>
</dbReference>
<gene>
    <name evidence="41" type="ORF">PECUL_23A030723</name>
</gene>
<evidence type="ECO:0000256" key="9">
    <source>
        <dbReference type="ARBA" id="ARBA00047476"/>
    </source>
</evidence>
<comment type="catalytic activity">
    <reaction evidence="15">
        <text>tetradecamide + H2O = tetradecanoate + NH4(+)</text>
        <dbReference type="Rhea" id="RHEA:62992"/>
        <dbReference type="ChEBI" id="CHEBI:15377"/>
        <dbReference type="ChEBI" id="CHEBI:28938"/>
        <dbReference type="ChEBI" id="CHEBI:30807"/>
        <dbReference type="ChEBI" id="CHEBI:137125"/>
    </reaction>
    <physiologicalReaction direction="left-to-right" evidence="15">
        <dbReference type="Rhea" id="RHEA:62993"/>
    </physiologicalReaction>
</comment>
<comment type="catalytic activity">
    <reaction evidence="29">
        <text>N-tricosanoyl-taurine + H2O = tricosanoate + taurine</text>
        <dbReference type="Rhea" id="RHEA:63164"/>
        <dbReference type="ChEBI" id="CHEBI:15377"/>
        <dbReference type="ChEBI" id="CHEBI:79007"/>
        <dbReference type="ChEBI" id="CHEBI:146197"/>
        <dbReference type="ChEBI" id="CHEBI:507393"/>
    </reaction>
    <physiologicalReaction direction="left-to-right" evidence="29">
        <dbReference type="Rhea" id="RHEA:63165"/>
    </physiologicalReaction>
</comment>
<comment type="catalytic activity">
    <reaction evidence="21">
        <text>N-tetracosanoyl-taurine + H2O = tetracosanoate + taurine</text>
        <dbReference type="Rhea" id="RHEA:63140"/>
        <dbReference type="ChEBI" id="CHEBI:15377"/>
        <dbReference type="ChEBI" id="CHEBI:31014"/>
        <dbReference type="ChEBI" id="CHEBI:132049"/>
        <dbReference type="ChEBI" id="CHEBI:507393"/>
    </reaction>
    <physiologicalReaction direction="left-to-right" evidence="21">
        <dbReference type="Rhea" id="RHEA:63141"/>
    </physiologicalReaction>
</comment>
<comment type="catalytic activity">
    <reaction evidence="30">
        <text>N-(5Z,8Z,11Z,14Z)-eicosatetraenoyl-glycine + H2O = (5Z,8Z,11Z,14Z)-eicosatetraenoate + glycine</text>
        <dbReference type="Rhea" id="RHEA:64108"/>
        <dbReference type="ChEBI" id="CHEBI:15377"/>
        <dbReference type="ChEBI" id="CHEBI:32395"/>
        <dbReference type="ChEBI" id="CHEBI:57305"/>
        <dbReference type="ChEBI" id="CHEBI:59002"/>
    </reaction>
    <physiologicalReaction direction="left-to-right" evidence="30">
        <dbReference type="Rhea" id="RHEA:64109"/>
    </physiologicalReaction>
</comment>
<evidence type="ECO:0000256" key="23">
    <source>
        <dbReference type="ARBA" id="ARBA00052289"/>
    </source>
</evidence>
<comment type="similarity">
    <text evidence="2">Belongs to the amidase family.</text>
</comment>
<evidence type="ECO:0000256" key="33">
    <source>
        <dbReference type="ARBA" id="ARBA00052906"/>
    </source>
</evidence>
<feature type="active site" description="Charge relay system" evidence="38">
    <location>
        <position position="229"/>
    </location>
</feature>
<protein>
    <recommendedName>
        <fullName evidence="34">Fatty-acid amide hydrolase 1</fullName>
        <ecNumber evidence="3">3.5.1.99</ecNumber>
    </recommendedName>
    <alternativeName>
        <fullName evidence="37">Anandamide amidohydrolase 1</fullName>
    </alternativeName>
    <alternativeName>
        <fullName evidence="35">Fatty acid ester hydrolase</fullName>
    </alternativeName>
    <alternativeName>
        <fullName evidence="36">Oleamide hydrolase 1</fullName>
    </alternativeName>
</protein>
<evidence type="ECO:0000256" key="3">
    <source>
        <dbReference type="ARBA" id="ARBA00012112"/>
    </source>
</evidence>
<evidence type="ECO:0000256" key="27">
    <source>
        <dbReference type="ARBA" id="ARBA00052512"/>
    </source>
</evidence>
<comment type="catalytic activity">
    <reaction evidence="12">
        <text>N-(5Z,8Z,11Z,14Z-eicosatetraenoyl)-L-serine + H2O = (5Z,8Z,11Z,14Z)-eicosatetraenoate + L-serine</text>
        <dbReference type="Rhea" id="RHEA:64116"/>
        <dbReference type="ChEBI" id="CHEBI:15377"/>
        <dbReference type="ChEBI" id="CHEBI:32395"/>
        <dbReference type="ChEBI" id="CHEBI:33384"/>
        <dbReference type="ChEBI" id="CHEBI:149697"/>
    </reaction>
    <physiologicalReaction direction="left-to-right" evidence="12">
        <dbReference type="Rhea" id="RHEA:64117"/>
    </physiologicalReaction>
</comment>
<evidence type="ECO:0000256" key="17">
    <source>
        <dbReference type="ARBA" id="ARBA00051200"/>
    </source>
</evidence>
<evidence type="ECO:0000256" key="29">
    <source>
        <dbReference type="ARBA" id="ARBA00052634"/>
    </source>
</evidence>
<dbReference type="EMBL" id="OW240919">
    <property type="protein sequence ID" value="CAH2310695.1"/>
    <property type="molecule type" value="Genomic_DNA"/>
</dbReference>
<evidence type="ECO:0000256" key="5">
    <source>
        <dbReference type="ARBA" id="ARBA00022801"/>
    </source>
</evidence>
<comment type="catalytic activity">
    <reaction evidence="26">
        <text>N-docosanoyl-ethanolamine + H2O = docosanoate + ethanolamine</text>
        <dbReference type="Rhea" id="RHEA:63128"/>
        <dbReference type="ChEBI" id="CHEBI:15377"/>
        <dbReference type="ChEBI" id="CHEBI:23858"/>
        <dbReference type="ChEBI" id="CHEBI:57603"/>
        <dbReference type="ChEBI" id="CHEBI:146186"/>
    </reaction>
    <physiologicalReaction direction="left-to-right" evidence="26">
        <dbReference type="Rhea" id="RHEA:63129"/>
    </physiologicalReaction>
</comment>
<evidence type="ECO:0000256" key="10">
    <source>
        <dbReference type="ARBA" id="ARBA00048052"/>
    </source>
</evidence>
<evidence type="ECO:0000256" key="37">
    <source>
        <dbReference type="ARBA" id="ARBA00077216"/>
    </source>
</evidence>
<dbReference type="InterPro" id="IPR036928">
    <property type="entry name" value="AS_sf"/>
</dbReference>
<evidence type="ECO:0000256" key="30">
    <source>
        <dbReference type="ARBA" id="ARBA00052709"/>
    </source>
</evidence>
<comment type="catalytic activity">
    <reaction evidence="28">
        <text>N-(15Z-tetracosenoyl)-taurine + H2O = (15Z)-tetracosenoate + taurine</text>
        <dbReference type="Rhea" id="RHEA:63160"/>
        <dbReference type="ChEBI" id="CHEBI:15377"/>
        <dbReference type="ChEBI" id="CHEBI:32392"/>
        <dbReference type="ChEBI" id="CHEBI:146198"/>
        <dbReference type="ChEBI" id="CHEBI:507393"/>
    </reaction>
    <physiologicalReaction direction="left-to-right" evidence="28">
        <dbReference type="Rhea" id="RHEA:63161"/>
    </physiologicalReaction>
</comment>
<dbReference type="PIRSF" id="PIRSF001221">
    <property type="entry name" value="Amidase_fungi"/>
    <property type="match status" value="1"/>
</dbReference>
<feature type="domain" description="Amidase" evidence="40">
    <location>
        <begin position="106"/>
        <end position="575"/>
    </location>
</feature>
<dbReference type="AlphaFoldDB" id="A0AAD1WJB2"/>
<dbReference type="PANTHER" id="PTHR45847:SF8">
    <property type="entry name" value="FATTY ACID AMIDE HYDROLASE-RELATED"/>
    <property type="match status" value="1"/>
</dbReference>
<keyword evidence="4" id="KW-0597">Phosphoprotein</keyword>
<evidence type="ECO:0000256" key="28">
    <source>
        <dbReference type="ARBA" id="ARBA00052514"/>
    </source>
</evidence>
<dbReference type="InterPro" id="IPR023631">
    <property type="entry name" value="Amidase_dom"/>
</dbReference>
<comment type="catalytic activity">
    <reaction evidence="10">
        <text>N-(9Z-octadecenoyl) ethanolamine + H2O = ethanolamine + (9Z)-octadecenoate</text>
        <dbReference type="Rhea" id="RHEA:45060"/>
        <dbReference type="ChEBI" id="CHEBI:15377"/>
        <dbReference type="ChEBI" id="CHEBI:30823"/>
        <dbReference type="ChEBI" id="CHEBI:57603"/>
        <dbReference type="ChEBI" id="CHEBI:71466"/>
    </reaction>
    <physiologicalReaction direction="left-to-right" evidence="10">
        <dbReference type="Rhea" id="RHEA:45061"/>
    </physiologicalReaction>
</comment>
<evidence type="ECO:0000256" key="19">
    <source>
        <dbReference type="ARBA" id="ARBA00051346"/>
    </source>
</evidence>
<dbReference type="FunFam" id="3.90.1300.10:FF:000001">
    <property type="entry name" value="Fatty-acid amide hydrolase 1"/>
    <property type="match status" value="1"/>
</dbReference>
<comment type="catalytic activity">
    <reaction evidence="13">
        <text>(11Z,14Z)-eicosadienamide + H2O = (11Z,14Z)-eicosadienoate + NH4(+)</text>
        <dbReference type="Rhea" id="RHEA:63004"/>
        <dbReference type="ChEBI" id="CHEBI:15377"/>
        <dbReference type="ChEBI" id="CHEBI:28938"/>
        <dbReference type="ChEBI" id="CHEBI:77220"/>
        <dbReference type="ChEBI" id="CHEBI:146165"/>
    </reaction>
    <physiologicalReaction direction="left-to-right" evidence="13">
        <dbReference type="Rhea" id="RHEA:63005"/>
    </physiologicalReaction>
</comment>
<comment type="catalytic activity">
    <reaction evidence="19">
        <text>N-(9Z-hexadecenoyl) ethanolamine + H2O = (9Z)-hexadecenoate + ethanolamine</text>
        <dbReference type="Rhea" id="RHEA:35563"/>
        <dbReference type="ChEBI" id="CHEBI:15377"/>
        <dbReference type="ChEBI" id="CHEBI:32372"/>
        <dbReference type="ChEBI" id="CHEBI:57603"/>
        <dbReference type="ChEBI" id="CHEBI:71465"/>
    </reaction>
    <physiologicalReaction direction="left-to-right" evidence="19">
        <dbReference type="Rhea" id="RHEA:35564"/>
    </physiologicalReaction>
</comment>
<evidence type="ECO:0000256" key="34">
    <source>
        <dbReference type="ARBA" id="ARBA00073178"/>
    </source>
</evidence>
<evidence type="ECO:0000313" key="42">
    <source>
        <dbReference type="Proteomes" id="UP001295444"/>
    </source>
</evidence>
<dbReference type="GO" id="GO:0009062">
    <property type="term" value="P:fatty acid catabolic process"/>
    <property type="evidence" value="ECO:0007669"/>
    <property type="project" value="TreeGrafter"/>
</dbReference>
<evidence type="ECO:0000256" key="11">
    <source>
        <dbReference type="ARBA" id="ARBA00048606"/>
    </source>
</evidence>
<comment type="catalytic activity">
    <reaction evidence="33">
        <text>(15Z)-tetracosenamide + H2O = (15Z)-tetracosenoate + NH4(+)</text>
        <dbReference type="Rhea" id="RHEA:63028"/>
        <dbReference type="ChEBI" id="CHEBI:15377"/>
        <dbReference type="ChEBI" id="CHEBI:28938"/>
        <dbReference type="ChEBI" id="CHEBI:32392"/>
        <dbReference type="ChEBI" id="CHEBI:146166"/>
    </reaction>
    <physiologicalReaction direction="left-to-right" evidence="33">
        <dbReference type="Rhea" id="RHEA:63029"/>
    </physiologicalReaction>
</comment>
<comment type="catalytic activity">
    <reaction evidence="25">
        <text>(9Z,12Z)-octadecadienamide + H2O = (9Z,12Z)-octadecadienoate + NH4(+)</text>
        <dbReference type="Rhea" id="RHEA:63020"/>
        <dbReference type="ChEBI" id="CHEBI:15377"/>
        <dbReference type="ChEBI" id="CHEBI:28938"/>
        <dbReference type="ChEBI" id="CHEBI:30245"/>
        <dbReference type="ChEBI" id="CHEBI:82984"/>
    </reaction>
    <physiologicalReaction direction="left-to-right" evidence="25">
        <dbReference type="Rhea" id="RHEA:63021"/>
    </physiologicalReaction>
</comment>
<evidence type="ECO:0000256" key="6">
    <source>
        <dbReference type="ARBA" id="ARBA00022963"/>
    </source>
</evidence>
<comment type="catalytic activity">
    <reaction evidence="22">
        <text>N-docosanoyl-taurine + H2O = docosanoate + taurine</text>
        <dbReference type="Rhea" id="RHEA:63156"/>
        <dbReference type="ChEBI" id="CHEBI:15377"/>
        <dbReference type="ChEBI" id="CHEBI:23858"/>
        <dbReference type="ChEBI" id="CHEBI:146196"/>
        <dbReference type="ChEBI" id="CHEBI:507393"/>
    </reaction>
    <physiologicalReaction direction="left-to-right" evidence="22">
        <dbReference type="Rhea" id="RHEA:63157"/>
    </physiologicalReaction>
</comment>
<proteinExistence type="inferred from homology"/>
<comment type="catalytic activity">
    <reaction evidence="1">
        <text>(9Z)-octadecenamide + H2O = (9Z)-octadecenoate + NH4(+)</text>
        <dbReference type="Rhea" id="RHEA:26506"/>
        <dbReference type="ChEBI" id="CHEBI:15377"/>
        <dbReference type="ChEBI" id="CHEBI:28938"/>
        <dbReference type="ChEBI" id="CHEBI:30823"/>
        <dbReference type="ChEBI" id="CHEBI:116314"/>
        <dbReference type="EC" id="3.5.1.99"/>
    </reaction>
    <physiologicalReaction direction="left-to-right" evidence="1">
        <dbReference type="Rhea" id="RHEA:26507"/>
    </physiologicalReaction>
</comment>
<keyword evidence="5" id="KW-0378">Hydrolase</keyword>
<evidence type="ECO:0000256" key="35">
    <source>
        <dbReference type="ARBA" id="ARBA00077111"/>
    </source>
</evidence>
<keyword evidence="7" id="KW-0443">Lipid metabolism</keyword>
<evidence type="ECO:0000256" key="18">
    <source>
        <dbReference type="ARBA" id="ARBA00051311"/>
    </source>
</evidence>
<evidence type="ECO:0000256" key="31">
    <source>
        <dbReference type="ARBA" id="ARBA00052818"/>
    </source>
</evidence>
<feature type="active site" description="Charge relay system" evidence="38">
    <location>
        <position position="154"/>
    </location>
</feature>
<evidence type="ECO:0000256" key="15">
    <source>
        <dbReference type="ARBA" id="ARBA00050766"/>
    </source>
</evidence>
<keyword evidence="42" id="KW-1185">Reference proteome</keyword>
<comment type="catalytic activity">
    <reaction evidence="24">
        <text>(9Z,12Z,15Z)-octadecatrienamide + H2O = (9Z,12Z,15Z)-octadecatrienoate + NH4(+)</text>
        <dbReference type="Rhea" id="RHEA:62976"/>
        <dbReference type="ChEBI" id="CHEBI:15377"/>
        <dbReference type="ChEBI" id="CHEBI:28938"/>
        <dbReference type="ChEBI" id="CHEBI:32387"/>
        <dbReference type="ChEBI" id="CHEBI:142684"/>
    </reaction>
    <physiologicalReaction direction="left-to-right" evidence="24">
        <dbReference type="Rhea" id="RHEA:62977"/>
    </physiologicalReaction>
</comment>
<evidence type="ECO:0000259" key="40">
    <source>
        <dbReference type="Pfam" id="PF01425"/>
    </source>
</evidence>
<keyword evidence="6" id="KW-0442">Lipid degradation</keyword>
<dbReference type="GO" id="GO:0017064">
    <property type="term" value="F:fatty acid amide hydrolase activity"/>
    <property type="evidence" value="ECO:0007669"/>
    <property type="project" value="UniProtKB-EC"/>
</dbReference>
<feature type="binding site" evidence="39">
    <location>
        <begin position="250"/>
        <end position="253"/>
    </location>
    <ligand>
        <name>substrate</name>
    </ligand>
</feature>
<feature type="binding site" evidence="39">
    <location>
        <position position="229"/>
    </location>
    <ligand>
        <name>substrate</name>
    </ligand>
</feature>
<comment type="catalytic activity">
    <reaction evidence="11">
        <text>N-(5Z,8Z,11Z,14Z-eicosatetraenoyl)-ethanolamine + H2O = ethanolamine + (5Z,8Z,11Z,14Z)-eicosatetraenoate</text>
        <dbReference type="Rhea" id="RHEA:26136"/>
        <dbReference type="ChEBI" id="CHEBI:2700"/>
        <dbReference type="ChEBI" id="CHEBI:15377"/>
        <dbReference type="ChEBI" id="CHEBI:32395"/>
        <dbReference type="ChEBI" id="CHEBI:57603"/>
        <dbReference type="EC" id="3.5.1.99"/>
    </reaction>
    <physiologicalReaction direction="left-to-right" evidence="11">
        <dbReference type="Rhea" id="RHEA:26137"/>
    </physiologicalReaction>
</comment>
<dbReference type="Pfam" id="PF01425">
    <property type="entry name" value="Amidase"/>
    <property type="match status" value="1"/>
</dbReference>
<comment type="catalytic activity">
    <reaction evidence="27">
        <text>(6Z)-octadecenamide + H2O = (6Z)-octadecenoate + NH4(+)</text>
        <dbReference type="Rhea" id="RHEA:63008"/>
        <dbReference type="ChEBI" id="CHEBI:15377"/>
        <dbReference type="ChEBI" id="CHEBI:28938"/>
        <dbReference type="ChEBI" id="CHEBI:32375"/>
        <dbReference type="ChEBI" id="CHEBI:146168"/>
    </reaction>
    <physiologicalReaction direction="left-to-right" evidence="27">
        <dbReference type="Rhea" id="RHEA:63009"/>
    </physiologicalReaction>
</comment>
<evidence type="ECO:0000256" key="2">
    <source>
        <dbReference type="ARBA" id="ARBA00009199"/>
    </source>
</evidence>
<evidence type="ECO:0000256" key="39">
    <source>
        <dbReference type="PIRSR" id="PIRSR001221-2"/>
    </source>
</evidence>
<comment type="catalytic activity">
    <reaction evidence="23">
        <text>N-(9Z-octadecenoyl)-taurine + H2O = taurine + (9Z)-octadecenoate</text>
        <dbReference type="Rhea" id="RHEA:63148"/>
        <dbReference type="ChEBI" id="CHEBI:15377"/>
        <dbReference type="ChEBI" id="CHEBI:30823"/>
        <dbReference type="ChEBI" id="CHEBI:146191"/>
        <dbReference type="ChEBI" id="CHEBI:507393"/>
    </reaction>
    <physiologicalReaction direction="left-to-right" evidence="23">
        <dbReference type="Rhea" id="RHEA:63149"/>
    </physiologicalReaction>
</comment>
<comment type="catalytic activity">
    <reaction evidence="17">
        <text>(5Z,8Z,11Z,14Z)-eicosatetraenamide + H2O = (5Z,8Z,11Z,14Z)-eicosatetraenoate + NH4(+)</text>
        <dbReference type="Rhea" id="RHEA:63016"/>
        <dbReference type="ChEBI" id="CHEBI:15377"/>
        <dbReference type="ChEBI" id="CHEBI:28938"/>
        <dbReference type="ChEBI" id="CHEBI:32395"/>
        <dbReference type="ChEBI" id="CHEBI:137830"/>
    </reaction>
    <physiologicalReaction direction="left-to-right" evidence="17">
        <dbReference type="Rhea" id="RHEA:63017"/>
    </physiologicalReaction>
</comment>
<comment type="catalytic activity">
    <reaction evidence="18">
        <text>(11Z)-eicosenamide + H2O = (11Z)-eicosenoate + NH4(+)</text>
        <dbReference type="Rhea" id="RHEA:63120"/>
        <dbReference type="ChEBI" id="CHEBI:15377"/>
        <dbReference type="ChEBI" id="CHEBI:28938"/>
        <dbReference type="ChEBI" id="CHEBI:32426"/>
        <dbReference type="ChEBI" id="CHEBI:146167"/>
    </reaction>
    <physiologicalReaction direction="left-to-right" evidence="18">
        <dbReference type="Rhea" id="RHEA:63121"/>
    </physiologicalReaction>
</comment>
<comment type="catalytic activity">
    <reaction evidence="32">
        <text>(8Z,11Z,14Z)-eicosatrienamide + H2O = (8Z,11Z,14Z)-eicosatrienoate + NH4(+)</text>
        <dbReference type="Rhea" id="RHEA:62996"/>
        <dbReference type="ChEBI" id="CHEBI:15377"/>
        <dbReference type="ChEBI" id="CHEBI:28938"/>
        <dbReference type="ChEBI" id="CHEBI:71589"/>
        <dbReference type="ChEBI" id="CHEBI:146163"/>
    </reaction>
    <physiologicalReaction direction="left-to-right" evidence="32">
        <dbReference type="Rhea" id="RHEA:62997"/>
    </physiologicalReaction>
</comment>
<comment type="catalytic activity">
    <reaction evidence="31">
        <text>(11Z,14Z,17Z)-eicosatrienamide + H2O = (11Z,14Z,17Z)-eicosatrienoate + NH4(+)</text>
        <dbReference type="Rhea" id="RHEA:63000"/>
        <dbReference type="ChEBI" id="CHEBI:15377"/>
        <dbReference type="ChEBI" id="CHEBI:28938"/>
        <dbReference type="ChEBI" id="CHEBI:77223"/>
        <dbReference type="ChEBI" id="CHEBI:146164"/>
    </reaction>
    <physiologicalReaction direction="left-to-right" evidence="31">
        <dbReference type="Rhea" id="RHEA:63001"/>
    </physiologicalReaction>
</comment>
<reference evidence="41" key="1">
    <citation type="submission" date="2022-03" db="EMBL/GenBank/DDBJ databases">
        <authorList>
            <person name="Alioto T."/>
            <person name="Alioto T."/>
            <person name="Gomez Garrido J."/>
        </authorList>
    </citation>
    <scope>NUCLEOTIDE SEQUENCE</scope>
</reference>
<feature type="active site" description="Acyl-ester intermediate" evidence="38">
    <location>
        <position position="253"/>
    </location>
</feature>
<evidence type="ECO:0000256" key="14">
    <source>
        <dbReference type="ARBA" id="ARBA00050481"/>
    </source>
</evidence>
<evidence type="ECO:0000256" key="12">
    <source>
        <dbReference type="ARBA" id="ARBA00050294"/>
    </source>
</evidence>
<comment type="catalytic activity">
    <reaction evidence="8">
        <text>(9Z)-octadecenoate + glycine = N-(9Z-octadecenoyl)glycine + H2O</text>
        <dbReference type="Rhea" id="RHEA:51316"/>
        <dbReference type="ChEBI" id="CHEBI:15377"/>
        <dbReference type="ChEBI" id="CHEBI:30823"/>
        <dbReference type="ChEBI" id="CHEBI:57305"/>
        <dbReference type="ChEBI" id="CHEBI:133992"/>
    </reaction>
    <physiologicalReaction direction="right-to-left" evidence="8">
        <dbReference type="Rhea" id="RHEA:51318"/>
    </physiologicalReaction>
</comment>
<evidence type="ECO:0000256" key="38">
    <source>
        <dbReference type="PIRSR" id="PIRSR001221-1"/>
    </source>
</evidence>
<evidence type="ECO:0000256" key="25">
    <source>
        <dbReference type="ARBA" id="ARBA00052426"/>
    </source>
</evidence>
<comment type="catalytic activity">
    <reaction evidence="20">
        <text>N-octadecanoyl ethanolamine + H2O = octadecanoate + ethanolamine</text>
        <dbReference type="Rhea" id="RHEA:63124"/>
        <dbReference type="ChEBI" id="CHEBI:15377"/>
        <dbReference type="ChEBI" id="CHEBI:25629"/>
        <dbReference type="ChEBI" id="CHEBI:57603"/>
        <dbReference type="ChEBI" id="CHEBI:85299"/>
    </reaction>
    <physiologicalReaction direction="left-to-right" evidence="20">
        <dbReference type="Rhea" id="RHEA:63125"/>
    </physiologicalReaction>
</comment>
<evidence type="ECO:0000256" key="13">
    <source>
        <dbReference type="ARBA" id="ARBA00050403"/>
    </source>
</evidence>
<evidence type="ECO:0000256" key="21">
    <source>
        <dbReference type="ARBA" id="ARBA00051492"/>
    </source>
</evidence>
<feature type="binding site" evidence="39">
    <location>
        <position position="203"/>
    </location>
    <ligand>
        <name>substrate</name>
    </ligand>
</feature>
<comment type="catalytic activity">
    <reaction evidence="9">
        <text>2-(5Z,8Z,11Z,14Z-eicosatetraenoyl)-glycerol + H2O = glycerol + (5Z,8Z,11Z,14Z)-eicosatetraenoate + H(+)</text>
        <dbReference type="Rhea" id="RHEA:26132"/>
        <dbReference type="ChEBI" id="CHEBI:15377"/>
        <dbReference type="ChEBI" id="CHEBI:15378"/>
        <dbReference type="ChEBI" id="CHEBI:17754"/>
        <dbReference type="ChEBI" id="CHEBI:32395"/>
        <dbReference type="ChEBI" id="CHEBI:52392"/>
    </reaction>
    <physiologicalReaction direction="left-to-right" evidence="9">
        <dbReference type="Rhea" id="RHEA:26133"/>
    </physiologicalReaction>
</comment>
<evidence type="ECO:0000256" key="36">
    <source>
        <dbReference type="ARBA" id="ARBA00077157"/>
    </source>
</evidence>
<evidence type="ECO:0000256" key="20">
    <source>
        <dbReference type="ARBA" id="ARBA00051454"/>
    </source>
</evidence>
<dbReference type="GO" id="GO:0004040">
    <property type="term" value="F:amidase activity"/>
    <property type="evidence" value="ECO:0007669"/>
    <property type="project" value="TreeGrafter"/>
</dbReference>
<dbReference type="Proteomes" id="UP001295444">
    <property type="component" value="Chromosome 08"/>
</dbReference>
<evidence type="ECO:0000256" key="24">
    <source>
        <dbReference type="ARBA" id="ARBA00052337"/>
    </source>
</evidence>
<dbReference type="EC" id="3.5.1.99" evidence="3"/>
<dbReference type="Gene3D" id="3.90.1300.10">
    <property type="entry name" value="Amidase signature (AS) domain"/>
    <property type="match status" value="1"/>
</dbReference>
<evidence type="ECO:0000256" key="22">
    <source>
        <dbReference type="ARBA" id="ARBA00051914"/>
    </source>
</evidence>
<evidence type="ECO:0000256" key="8">
    <source>
        <dbReference type="ARBA" id="ARBA00047450"/>
    </source>
</evidence>
<evidence type="ECO:0000256" key="16">
    <source>
        <dbReference type="ARBA" id="ARBA00050992"/>
    </source>
</evidence>
<sequence>MDLSLLHDKWKQVLSEHNWQWKVLATVGCVLVATIYGPKWNKKRRFLKKVKQERERRAKSVRLMEGKVTKFKKQGSGADCRRILNMSLPELVKELQDGSVPVESVLYSYVNKALELDKDLNCVTVFLTDCEAQIEELKKIKTKGPLYGVPISIKEHIGYKGHPSTCGLAQYIDELENEDSVIVKVLKKQGAIVFAKTNVPQTLISYESSNPIYGFTCNPHNQSKGSSGSTGGEGALIGGGGSILGFGTDIGGSIRLPSSFCGITGFKPTPNRLSTLGIRPCIDGLQSVLVCVGPMARDVDSLVLCMKAVLCDEMFKLDPTVPPLPFNDKVYTESKPLRVGYYETDGFTLPNPGMRRAVLEIKTLLEAAGHTLVPFTPPRLDYVKYELFLKAILGDGGKTLKEKLDKNICDPHLKDLNIIVSTPGFLKKLMSFVLWPLYPRISKFINATRGASSVKDHWHHQTALQEYQTEFIAEWRKLDLDVILCPMLGPAFNIGYAKGLLVAISSTMLYNVLQFPAGVVTVTSVTEEDEAELKNYKGHYNDPFDRLFKEAVSGGVGLPLSVQCASLPYQDELCLRFMKEVETLNRAHKNIK</sequence>
<name>A0AAD1WJB2_PELCU</name>
<comment type="catalytic activity">
    <reaction evidence="14">
        <text>1-O-methyl-(5Z,8Z,11Z,14Z)-eicosatetraenoate + H2O = methanol + (5Z,8Z,11Z,14Z)-eicosatetraenoate + H(+)</text>
        <dbReference type="Rhea" id="RHEA:63052"/>
        <dbReference type="ChEBI" id="CHEBI:15377"/>
        <dbReference type="ChEBI" id="CHEBI:15378"/>
        <dbReference type="ChEBI" id="CHEBI:17790"/>
        <dbReference type="ChEBI" id="CHEBI:32395"/>
        <dbReference type="ChEBI" id="CHEBI:78033"/>
    </reaction>
    <physiologicalReaction direction="left-to-right" evidence="14">
        <dbReference type="Rhea" id="RHEA:63053"/>
    </physiologicalReaction>
</comment>